<protein>
    <submittedName>
        <fullName evidence="5">Mitochondrial Nudix hydrolase superfamily protein (8-oxo-dGTP diphosphatase)</fullName>
    </submittedName>
</protein>
<dbReference type="PROSITE" id="PS00893">
    <property type="entry name" value="NUDIX_BOX"/>
    <property type="match status" value="1"/>
</dbReference>
<dbReference type="OrthoDB" id="447842at2759"/>
<evidence type="ECO:0000256" key="1">
    <source>
        <dbReference type="ARBA" id="ARBA00022801"/>
    </source>
</evidence>
<name>A0A8K0AIU7_ANDGO</name>
<dbReference type="CDD" id="cd18873">
    <property type="entry name" value="NUDIX_NadM_like"/>
    <property type="match status" value="1"/>
</dbReference>
<evidence type="ECO:0000259" key="4">
    <source>
        <dbReference type="PROSITE" id="PS51462"/>
    </source>
</evidence>
<comment type="caution">
    <text evidence="5">The sequence shown here is derived from an EMBL/GenBank/DDBJ whole genome shotgun (WGS) entry which is preliminary data.</text>
</comment>
<proteinExistence type="inferred from homology"/>
<feature type="region of interest" description="Disordered" evidence="3">
    <location>
        <begin position="143"/>
        <end position="178"/>
    </location>
</feature>
<reference evidence="5" key="1">
    <citation type="submission" date="2019-09" db="EMBL/GenBank/DDBJ databases">
        <title>The Mitochondrial Proteome of the Jakobid, Andalucia godoyi, a Protist With the Most Gene-Rich and Bacteria-Like Mitochondrial Genome.</title>
        <authorList>
            <person name="Gray M.W."/>
            <person name="Burger G."/>
            <person name="Derelle R."/>
            <person name="Klimes V."/>
            <person name="Leger M."/>
            <person name="Sarrasin M."/>
            <person name="Vlcek C."/>
            <person name="Roger A.J."/>
            <person name="Elias M."/>
            <person name="Lang B.F."/>
        </authorList>
    </citation>
    <scope>NUCLEOTIDE SEQUENCE</scope>
    <source>
        <strain evidence="5">And28</strain>
    </source>
</reference>
<feature type="compositionally biased region" description="Low complexity" evidence="3">
    <location>
        <begin position="95"/>
        <end position="107"/>
    </location>
</feature>
<keyword evidence="6" id="KW-1185">Reference proteome</keyword>
<accession>A0A8K0AIU7</accession>
<feature type="region of interest" description="Disordered" evidence="3">
    <location>
        <begin position="85"/>
        <end position="107"/>
    </location>
</feature>
<dbReference type="SUPFAM" id="SSF55811">
    <property type="entry name" value="Nudix"/>
    <property type="match status" value="1"/>
</dbReference>
<keyword evidence="1 2" id="KW-0378">Hydrolase</keyword>
<dbReference type="AlphaFoldDB" id="A0A8K0AIU7"/>
<gene>
    <name evidence="5" type="ORF">ANDGO_05525</name>
</gene>
<organism evidence="5 6">
    <name type="scientific">Andalucia godoyi</name>
    <name type="common">Flagellate</name>
    <dbReference type="NCBI Taxonomy" id="505711"/>
    <lineage>
        <taxon>Eukaryota</taxon>
        <taxon>Discoba</taxon>
        <taxon>Jakobida</taxon>
        <taxon>Andalucina</taxon>
        <taxon>Andaluciidae</taxon>
        <taxon>Andalucia</taxon>
    </lineage>
</organism>
<dbReference type="Pfam" id="PF00293">
    <property type="entry name" value="NUDIX"/>
    <property type="match status" value="1"/>
</dbReference>
<dbReference type="InterPro" id="IPR000086">
    <property type="entry name" value="NUDIX_hydrolase_dom"/>
</dbReference>
<dbReference type="PROSITE" id="PS51462">
    <property type="entry name" value="NUDIX"/>
    <property type="match status" value="1"/>
</dbReference>
<dbReference type="InterPro" id="IPR020476">
    <property type="entry name" value="Nudix_hydrolase"/>
</dbReference>
<sequence>MSPQSVASFSPRNSFMLSFSHTKSRCFRKDSQTRIQTRAEDACPQRVRKDAIPSPLSVTTSPEWYHAFPALTVDAVAIRRRPRRCSTGSLKRPRLSSSLASPSSSSPVVDVDALLEEESFCALLFHEHSDSFCSVHSEGSSAAASDCETPPLSSSPDSTSRTSTGTSKSRSGDDGDAREVLLVRRGRPPYEGFWALPGGYVEYNEDPEIAVLRELKEETGVSGCVKGLVAVMGDPSRDPVKHVVTIGYAVQVSDDADECLVPGDDALDARWIPLTDVLEGNIQLAFDHAELISQAALSKTLSFQ</sequence>
<evidence type="ECO:0000313" key="6">
    <source>
        <dbReference type="Proteomes" id="UP000799049"/>
    </source>
</evidence>
<evidence type="ECO:0000313" key="5">
    <source>
        <dbReference type="EMBL" id="KAF0852642.1"/>
    </source>
</evidence>
<dbReference type="GO" id="GO:0016787">
    <property type="term" value="F:hydrolase activity"/>
    <property type="evidence" value="ECO:0007669"/>
    <property type="project" value="UniProtKB-KW"/>
</dbReference>
<dbReference type="InterPro" id="IPR020084">
    <property type="entry name" value="NUDIX_hydrolase_CS"/>
</dbReference>
<dbReference type="Proteomes" id="UP000799049">
    <property type="component" value="Unassembled WGS sequence"/>
</dbReference>
<evidence type="ECO:0000256" key="3">
    <source>
        <dbReference type="SAM" id="MobiDB-lite"/>
    </source>
</evidence>
<dbReference type="EMBL" id="VRVR01000023">
    <property type="protein sequence ID" value="KAF0852642.1"/>
    <property type="molecule type" value="Genomic_DNA"/>
</dbReference>
<feature type="compositionally biased region" description="Low complexity" evidence="3">
    <location>
        <begin position="154"/>
        <end position="169"/>
    </location>
</feature>
<comment type="similarity">
    <text evidence="2">Belongs to the Nudix hydrolase family.</text>
</comment>
<dbReference type="PRINTS" id="PR00502">
    <property type="entry name" value="NUDIXFAMILY"/>
</dbReference>
<dbReference type="PANTHER" id="PTHR43736">
    <property type="entry name" value="ADP-RIBOSE PYROPHOSPHATASE"/>
    <property type="match status" value="1"/>
</dbReference>
<feature type="domain" description="Nudix hydrolase" evidence="4">
    <location>
        <begin position="159"/>
        <end position="296"/>
    </location>
</feature>
<dbReference type="PANTHER" id="PTHR43736:SF5">
    <property type="entry name" value="NUDIX HYDROLASE DOMAIN-CONTAINING PROTEIN"/>
    <property type="match status" value="1"/>
</dbReference>
<dbReference type="Gene3D" id="3.90.79.10">
    <property type="entry name" value="Nucleoside Triphosphate Pyrophosphohydrolase"/>
    <property type="match status" value="1"/>
</dbReference>
<evidence type="ECO:0000256" key="2">
    <source>
        <dbReference type="RuleBase" id="RU003476"/>
    </source>
</evidence>
<dbReference type="InterPro" id="IPR015797">
    <property type="entry name" value="NUDIX_hydrolase-like_dom_sf"/>
</dbReference>